<dbReference type="SUPFAM" id="SSF49764">
    <property type="entry name" value="HSP20-like chaperones"/>
    <property type="match status" value="1"/>
</dbReference>
<evidence type="ECO:0000256" key="2">
    <source>
        <dbReference type="ARBA" id="ARBA00022490"/>
    </source>
</evidence>
<dbReference type="Gene3D" id="2.60.40.790">
    <property type="match status" value="1"/>
</dbReference>
<evidence type="ECO:0000313" key="6">
    <source>
        <dbReference type="EMBL" id="CAL4788209.1"/>
    </source>
</evidence>
<reference evidence="6 7" key="2">
    <citation type="submission" date="2024-05" db="EMBL/GenBank/DDBJ databases">
        <authorList>
            <person name="Chen Y."/>
            <person name="Shah S."/>
            <person name="Dougan E. K."/>
            <person name="Thang M."/>
            <person name="Chan C."/>
        </authorList>
    </citation>
    <scope>NUCLEOTIDE SEQUENCE [LARGE SCALE GENOMIC DNA]</scope>
</reference>
<protein>
    <submittedName>
        <fullName evidence="6">Ribosomal RNA large subunit methyltransferase I</fullName>
    </submittedName>
</protein>
<comment type="caution">
    <text evidence="5">The sequence shown here is derived from an EMBL/GenBank/DDBJ whole genome shotgun (WGS) entry which is preliminary data.</text>
</comment>
<dbReference type="EMBL" id="CAMXCT020002857">
    <property type="protein sequence ID" value="CAL1154272.1"/>
    <property type="molecule type" value="Genomic_DNA"/>
</dbReference>
<keyword evidence="2" id="KW-0963">Cytoplasm</keyword>
<dbReference type="GO" id="GO:0032259">
    <property type="term" value="P:methylation"/>
    <property type="evidence" value="ECO:0007669"/>
    <property type="project" value="UniProtKB-KW"/>
</dbReference>
<dbReference type="EMBL" id="CAMXCT030002857">
    <property type="protein sequence ID" value="CAL4788209.1"/>
    <property type="molecule type" value="Genomic_DNA"/>
</dbReference>
<keyword evidence="6" id="KW-0808">Transferase</keyword>
<reference evidence="5" key="1">
    <citation type="submission" date="2022-10" db="EMBL/GenBank/DDBJ databases">
        <authorList>
            <person name="Chen Y."/>
            <person name="Dougan E. K."/>
            <person name="Chan C."/>
            <person name="Rhodes N."/>
            <person name="Thang M."/>
        </authorList>
    </citation>
    <scope>NUCLEOTIDE SEQUENCE</scope>
</reference>
<evidence type="ECO:0000313" key="7">
    <source>
        <dbReference type="Proteomes" id="UP001152797"/>
    </source>
</evidence>
<feature type="compositionally biased region" description="Polar residues" evidence="3">
    <location>
        <begin position="217"/>
        <end position="235"/>
    </location>
</feature>
<accession>A0A9P1G899</accession>
<dbReference type="Proteomes" id="UP001152797">
    <property type="component" value="Unassembled WGS sequence"/>
</dbReference>
<dbReference type="InterPro" id="IPR037898">
    <property type="entry name" value="NudC_fam"/>
</dbReference>
<feature type="compositionally biased region" description="Acidic residues" evidence="3">
    <location>
        <begin position="413"/>
        <end position="431"/>
    </location>
</feature>
<evidence type="ECO:0000256" key="1">
    <source>
        <dbReference type="ARBA" id="ARBA00004496"/>
    </source>
</evidence>
<dbReference type="GO" id="GO:0005737">
    <property type="term" value="C:cytoplasm"/>
    <property type="evidence" value="ECO:0007669"/>
    <property type="project" value="UniProtKB-SubCell"/>
</dbReference>
<feature type="region of interest" description="Disordered" evidence="3">
    <location>
        <begin position="413"/>
        <end position="433"/>
    </location>
</feature>
<name>A0A9P1G899_9DINO</name>
<dbReference type="GO" id="GO:0008168">
    <property type="term" value="F:methyltransferase activity"/>
    <property type="evidence" value="ECO:0007669"/>
    <property type="project" value="UniProtKB-KW"/>
</dbReference>
<dbReference type="EMBL" id="CAMXCT010002857">
    <property type="protein sequence ID" value="CAI4000897.1"/>
    <property type="molecule type" value="Genomic_DNA"/>
</dbReference>
<proteinExistence type="predicted"/>
<evidence type="ECO:0000259" key="4">
    <source>
        <dbReference type="PROSITE" id="PS51203"/>
    </source>
</evidence>
<dbReference type="InterPro" id="IPR007052">
    <property type="entry name" value="CS_dom"/>
</dbReference>
<dbReference type="PANTHER" id="PTHR12356:SF3">
    <property type="entry name" value="NUCLEAR MIGRATION PROTEIN NUDC"/>
    <property type="match status" value="1"/>
</dbReference>
<comment type="subcellular location">
    <subcellularLocation>
        <location evidence="1">Cytoplasm</location>
    </subcellularLocation>
</comment>
<dbReference type="Pfam" id="PF04969">
    <property type="entry name" value="CS"/>
    <property type="match status" value="1"/>
</dbReference>
<evidence type="ECO:0000313" key="5">
    <source>
        <dbReference type="EMBL" id="CAI4000897.1"/>
    </source>
</evidence>
<dbReference type="PROSITE" id="PS51203">
    <property type="entry name" value="CS"/>
    <property type="match status" value="1"/>
</dbReference>
<dbReference type="PANTHER" id="PTHR12356">
    <property type="entry name" value="NUCLEAR MOVEMENT PROTEIN NUDC"/>
    <property type="match status" value="1"/>
</dbReference>
<gene>
    <name evidence="5" type="ORF">C1SCF055_LOCUS26983</name>
</gene>
<dbReference type="InterPro" id="IPR008978">
    <property type="entry name" value="HSP20-like_chaperone"/>
</dbReference>
<keyword evidence="6" id="KW-0489">Methyltransferase</keyword>
<dbReference type="AlphaFoldDB" id="A0A9P1G899"/>
<organism evidence="5">
    <name type="scientific">Cladocopium goreaui</name>
    <dbReference type="NCBI Taxonomy" id="2562237"/>
    <lineage>
        <taxon>Eukaryota</taxon>
        <taxon>Sar</taxon>
        <taxon>Alveolata</taxon>
        <taxon>Dinophyceae</taxon>
        <taxon>Suessiales</taxon>
        <taxon>Symbiodiniaceae</taxon>
        <taxon>Cladocopium</taxon>
    </lineage>
</organism>
<sequence>MANQAPQRQALVLSCEVPGEDPLPGARYNAEKLSKFFRRANVPTGCVYGRKLTLDRAKEDINDFFSVHCDVHVLYGIFHGRQGSWKLSDGTTLGLTDILEQWDLAKQQGTAQCLLIVSDSCESGQMVNEAALLGREDIAVQASCARGSTSHDVVGETFTEYLLWNLQGRSTANKRGSDMLIHIERALLQFGPCYYCPDPSNFRGWVFINEDGADPSSSHSVSLASDTSDTTSQMSGPEEAFCQRSPEPEGATALDRRTSVCHKARAMTNPTARALVLSGEVPGEAPLLRAWDDVEILIATIKAFWEANWPAQFACGGKLTLDRAKDYINDFFSIHCEMHVLYGIFHGHAGSWKLSDGMAAPARLDLPPCGPKIEATVDISDDEAPKPRPHVSKFDAPQTVTIGGQGQAAADVEMEEDDDEPFETEDDGLVDGDDRREDVLQCRALGERALRNGDVSEGIRLLEKAMRLGGCPGLEDTLRAARAQAESVDATPTPARAQEPKADEMNGGLVPDRYAWSQTKETVELNLFVPEDAKAKDVEVLVTESTLKISLAKVVLFSGDWEFKVEPEEDPDWELKLRDGRRVLRLSVRKAPLPGGFSVSVWWSRVLKGEAAIDVKDLEGRKRDRGKSDEFKKAWTEAHDMFKEAVKKRTPIPIDLGG</sequence>
<feature type="region of interest" description="Disordered" evidence="3">
    <location>
        <begin position="217"/>
        <end position="250"/>
    </location>
</feature>
<evidence type="ECO:0000256" key="3">
    <source>
        <dbReference type="SAM" id="MobiDB-lite"/>
    </source>
</evidence>
<feature type="region of interest" description="Disordered" evidence="3">
    <location>
        <begin position="485"/>
        <end position="509"/>
    </location>
</feature>
<keyword evidence="7" id="KW-1185">Reference proteome</keyword>
<dbReference type="OrthoDB" id="416217at2759"/>
<feature type="domain" description="CS" evidence="4">
    <location>
        <begin position="509"/>
        <end position="607"/>
    </location>
</feature>
<dbReference type="GO" id="GO:0051082">
    <property type="term" value="F:unfolded protein binding"/>
    <property type="evidence" value="ECO:0007669"/>
    <property type="project" value="TreeGrafter"/>
</dbReference>
<dbReference type="GO" id="GO:0006457">
    <property type="term" value="P:protein folding"/>
    <property type="evidence" value="ECO:0007669"/>
    <property type="project" value="TreeGrafter"/>
</dbReference>